<keyword evidence="2" id="KW-1185">Reference proteome</keyword>
<evidence type="ECO:0000313" key="2">
    <source>
        <dbReference type="Proteomes" id="UP001597560"/>
    </source>
</evidence>
<accession>A0ABW6AX19</accession>
<sequence length="98" mass="11486">MTYVSVKDSIADATVMIRIIVMTMIGRMTWKLNVNYNEMKDIKEYAKLVKDMRDAQNNYFSNRTPFFLNQAKAMERVVDKATKDLLEEKRPDPQGTLF</sequence>
<dbReference type="RefSeq" id="WP_377609811.1">
    <property type="nucleotide sequence ID" value="NZ_JBHUPA010000002.1"/>
</dbReference>
<dbReference type="EMBL" id="JBHUPA010000002">
    <property type="protein sequence ID" value="MFD2961597.1"/>
    <property type="molecule type" value="Genomic_DNA"/>
</dbReference>
<dbReference type="Proteomes" id="UP001597560">
    <property type="component" value="Unassembled WGS sequence"/>
</dbReference>
<protein>
    <submittedName>
        <fullName evidence="1">Uncharacterized protein</fullName>
    </submittedName>
</protein>
<gene>
    <name evidence="1" type="ORF">ACFS6J_07370</name>
</gene>
<organism evidence="1 2">
    <name type="scientific">Olivibacter jilunii</name>
    <dbReference type="NCBI Taxonomy" id="985016"/>
    <lineage>
        <taxon>Bacteria</taxon>
        <taxon>Pseudomonadati</taxon>
        <taxon>Bacteroidota</taxon>
        <taxon>Sphingobacteriia</taxon>
        <taxon>Sphingobacteriales</taxon>
        <taxon>Sphingobacteriaceae</taxon>
        <taxon>Olivibacter</taxon>
    </lineage>
</organism>
<reference evidence="2" key="1">
    <citation type="journal article" date="2019" name="Int. J. Syst. Evol. Microbiol.">
        <title>The Global Catalogue of Microorganisms (GCM) 10K type strain sequencing project: providing services to taxonomists for standard genome sequencing and annotation.</title>
        <authorList>
            <consortium name="The Broad Institute Genomics Platform"/>
            <consortium name="The Broad Institute Genome Sequencing Center for Infectious Disease"/>
            <person name="Wu L."/>
            <person name="Ma J."/>
        </authorList>
    </citation>
    <scope>NUCLEOTIDE SEQUENCE [LARGE SCALE GENOMIC DNA]</scope>
    <source>
        <strain evidence="2">KCTC 23098</strain>
    </source>
</reference>
<name>A0ABW6AX19_9SPHI</name>
<proteinExistence type="predicted"/>
<comment type="caution">
    <text evidence="1">The sequence shown here is derived from an EMBL/GenBank/DDBJ whole genome shotgun (WGS) entry which is preliminary data.</text>
</comment>
<evidence type="ECO:0000313" key="1">
    <source>
        <dbReference type="EMBL" id="MFD2961597.1"/>
    </source>
</evidence>